<keyword evidence="2" id="KW-1185">Reference proteome</keyword>
<name>A0ABX0LN55_9BURK</name>
<organism evidence="1 2">
    <name type="scientific">Massilia rubra</name>
    <dbReference type="NCBI Taxonomy" id="2607910"/>
    <lineage>
        <taxon>Bacteria</taxon>
        <taxon>Pseudomonadati</taxon>
        <taxon>Pseudomonadota</taxon>
        <taxon>Betaproteobacteria</taxon>
        <taxon>Burkholderiales</taxon>
        <taxon>Oxalobacteraceae</taxon>
        <taxon>Telluria group</taxon>
        <taxon>Massilia</taxon>
    </lineage>
</organism>
<dbReference type="EMBL" id="VUYU01000005">
    <property type="protein sequence ID" value="NHZ33886.1"/>
    <property type="molecule type" value="Genomic_DNA"/>
</dbReference>
<sequence>MENNHPVLREIIELFVEPSRKARYLYFWEKSKRRGQLLDELLHDARDLRADRCRELVPTLSDPDQLLALMRKQGAGKTCYVFGRSTFDGEQADLRAALADVAGRMREVIVFARDTQLAFVEEHDGRQFILSMK</sequence>
<comment type="caution">
    <text evidence="1">The sequence shown here is derived from an EMBL/GenBank/DDBJ whole genome shotgun (WGS) entry which is preliminary data.</text>
</comment>
<reference evidence="1 2" key="1">
    <citation type="submission" date="2019-09" db="EMBL/GenBank/DDBJ databases">
        <title>Taxonomy of Antarctic Massilia spp.: description of Massilia rubra sp. nov., Massilia aquatica sp. nov., Massilia mucilaginosa sp. nov., Massilia frigida sp. nov. isolated from streams, lakes and regoliths.</title>
        <authorList>
            <person name="Holochova P."/>
            <person name="Sedlacek I."/>
            <person name="Kralova S."/>
            <person name="Maslanova I."/>
            <person name="Busse H.-J."/>
            <person name="Stankova E."/>
            <person name="Vrbovska V."/>
            <person name="Kovarovic V."/>
            <person name="Bartak M."/>
            <person name="Svec P."/>
            <person name="Pantucek R."/>
        </authorList>
    </citation>
    <scope>NUCLEOTIDE SEQUENCE [LARGE SCALE GENOMIC DNA]</scope>
    <source>
        <strain evidence="1 2">CCM 8692</strain>
    </source>
</reference>
<proteinExistence type="predicted"/>
<protein>
    <submittedName>
        <fullName evidence="1">Uncharacterized protein</fullName>
    </submittedName>
</protein>
<evidence type="ECO:0000313" key="1">
    <source>
        <dbReference type="EMBL" id="NHZ33886.1"/>
    </source>
</evidence>
<dbReference type="Proteomes" id="UP000785613">
    <property type="component" value="Unassembled WGS sequence"/>
</dbReference>
<accession>A0ABX0LN55</accession>
<evidence type="ECO:0000313" key="2">
    <source>
        <dbReference type="Proteomes" id="UP000785613"/>
    </source>
</evidence>
<dbReference type="RefSeq" id="WP_167223868.1">
    <property type="nucleotide sequence ID" value="NZ_VUYU01000005.1"/>
</dbReference>
<gene>
    <name evidence="1" type="ORF">F0185_09830</name>
</gene>